<feature type="compositionally biased region" description="Acidic residues" evidence="1">
    <location>
        <begin position="8"/>
        <end position="23"/>
    </location>
</feature>
<gene>
    <name evidence="2" type="ORF">Pcinc_037670</name>
</gene>
<accession>A0AAE1ENR0</accession>
<sequence length="123" mass="13691">MRDKEDEAKEAEEESGSNEEEDEDRKGKRDEGGRVVAAWEAVPNPSIHELVPTAVATFPHHHTKVIEAQRAWLAYGPRGGLKVFGTVYMSPPRQPRATITFPLLSSHSTTHRIPPTAYLSDAF</sequence>
<feature type="region of interest" description="Disordered" evidence="1">
    <location>
        <begin position="1"/>
        <end position="32"/>
    </location>
</feature>
<dbReference type="AlphaFoldDB" id="A0AAE1ENR0"/>
<evidence type="ECO:0000313" key="3">
    <source>
        <dbReference type="Proteomes" id="UP001286313"/>
    </source>
</evidence>
<reference evidence="2" key="1">
    <citation type="submission" date="2023-10" db="EMBL/GenBank/DDBJ databases">
        <title>Genome assemblies of two species of porcelain crab, Petrolisthes cinctipes and Petrolisthes manimaculis (Anomura: Porcellanidae).</title>
        <authorList>
            <person name="Angst P."/>
        </authorList>
    </citation>
    <scope>NUCLEOTIDE SEQUENCE</scope>
    <source>
        <strain evidence="2">PB745_01</strain>
        <tissue evidence="2">Gill</tissue>
    </source>
</reference>
<dbReference type="EMBL" id="JAWQEG010006033">
    <property type="protein sequence ID" value="KAK3855956.1"/>
    <property type="molecule type" value="Genomic_DNA"/>
</dbReference>
<keyword evidence="3" id="KW-1185">Reference proteome</keyword>
<evidence type="ECO:0000313" key="2">
    <source>
        <dbReference type="EMBL" id="KAK3855956.1"/>
    </source>
</evidence>
<comment type="caution">
    <text evidence="2">The sequence shown here is derived from an EMBL/GenBank/DDBJ whole genome shotgun (WGS) entry which is preliminary data.</text>
</comment>
<proteinExistence type="predicted"/>
<dbReference type="Proteomes" id="UP001286313">
    <property type="component" value="Unassembled WGS sequence"/>
</dbReference>
<name>A0AAE1ENR0_PETCI</name>
<evidence type="ECO:0000256" key="1">
    <source>
        <dbReference type="SAM" id="MobiDB-lite"/>
    </source>
</evidence>
<protein>
    <submittedName>
        <fullName evidence="2">Uncharacterized protein</fullName>
    </submittedName>
</protein>
<organism evidence="2 3">
    <name type="scientific">Petrolisthes cinctipes</name>
    <name type="common">Flat porcelain crab</name>
    <dbReference type="NCBI Taxonomy" id="88211"/>
    <lineage>
        <taxon>Eukaryota</taxon>
        <taxon>Metazoa</taxon>
        <taxon>Ecdysozoa</taxon>
        <taxon>Arthropoda</taxon>
        <taxon>Crustacea</taxon>
        <taxon>Multicrustacea</taxon>
        <taxon>Malacostraca</taxon>
        <taxon>Eumalacostraca</taxon>
        <taxon>Eucarida</taxon>
        <taxon>Decapoda</taxon>
        <taxon>Pleocyemata</taxon>
        <taxon>Anomura</taxon>
        <taxon>Galatheoidea</taxon>
        <taxon>Porcellanidae</taxon>
        <taxon>Petrolisthes</taxon>
    </lineage>
</organism>